<evidence type="ECO:0000313" key="6">
    <source>
        <dbReference type="Proteomes" id="UP001139179"/>
    </source>
</evidence>
<dbReference type="Pfam" id="PF25888">
    <property type="entry name" value="WHD_DnaB"/>
    <property type="match status" value="1"/>
</dbReference>
<comment type="caution">
    <text evidence="5">The sequence shown here is derived from an EMBL/GenBank/DDBJ whole genome shotgun (WGS) entry which is preliminary data.</text>
</comment>
<feature type="domain" description="DnaB/C C-terminal" evidence="3">
    <location>
        <begin position="338"/>
        <end position="396"/>
    </location>
</feature>
<accession>A0A9X2DSQ3</accession>
<dbReference type="InterPro" id="IPR058660">
    <property type="entry name" value="WHD_DnaB"/>
</dbReference>
<dbReference type="RefSeq" id="WP_251224679.1">
    <property type="nucleotide sequence ID" value="NZ_JAMBOL010000026.1"/>
</dbReference>
<evidence type="ECO:0000259" key="4">
    <source>
        <dbReference type="Pfam" id="PF25888"/>
    </source>
</evidence>
<feature type="compositionally biased region" description="Polar residues" evidence="2">
    <location>
        <begin position="402"/>
        <end position="412"/>
    </location>
</feature>
<reference evidence="5" key="1">
    <citation type="submission" date="2022-05" db="EMBL/GenBank/DDBJ databases">
        <title>Comparative Genomics of Spacecraft Associated Microbes.</title>
        <authorList>
            <person name="Tran M.T."/>
            <person name="Wright A."/>
            <person name="Seuylemezian A."/>
            <person name="Eisen J."/>
            <person name="Coil D."/>
        </authorList>
    </citation>
    <scope>NUCLEOTIDE SEQUENCE</scope>
    <source>
        <strain evidence="5">214.1.1</strain>
    </source>
</reference>
<sequence length="483" mass="56034">MTWHWKELLPVDRFTVRTRYYLAEQDRLTLTLLYQPLIGACAHSLYMTLLSQLERDQYWSGELIHRQLMLLLGESLEVIYEERKKLEAIGLLKTFKRKDEEGSTYLYELQPPMTPKQFFENDVLSVYLFNRLGKTYYRQLRERFMLDEVASDDYTELTYAFDEVYASLHHSEMVSNLKSETGKVLHIDERKALISRQDEQDVTFVSNQFDFELFEKSLSKSIVPDSALTEEIKSAIIRLAFVYKIEPLEMSSIVQQTFIHEEEVNSEQLRKKVQEWYKIEQGTEPPALGLRTHPVKDRIMADREPATEEERIIHFYETTPPLTLLEIRSDGAKVAAADVKIIESLMLDHKLLPGVINVLLDFILWSQDMKLSKALVDKIASHWARKKVRTVKEAMELALFEQNKSNQSSRRSGSYPKASAKGKANPRRDKLPKWLLAEKQKEQDAKAEVPSSAKRNELPASGDKSFEEMLEELKKSKAGKGES</sequence>
<dbReference type="EMBL" id="JAMBOL010000026">
    <property type="protein sequence ID" value="MCM3715996.1"/>
    <property type="molecule type" value="Genomic_DNA"/>
</dbReference>
<organism evidence="5 6">
    <name type="scientific">Halalkalibacter oceani</name>
    <dbReference type="NCBI Taxonomy" id="1653776"/>
    <lineage>
        <taxon>Bacteria</taxon>
        <taxon>Bacillati</taxon>
        <taxon>Bacillota</taxon>
        <taxon>Bacilli</taxon>
        <taxon>Bacillales</taxon>
        <taxon>Bacillaceae</taxon>
        <taxon>Halalkalibacter</taxon>
    </lineage>
</organism>
<feature type="domain" description="Replicative helicase loading/DNA remodeling protein DnaB N-terminal winged helix" evidence="4">
    <location>
        <begin position="10"/>
        <end position="274"/>
    </location>
</feature>
<gene>
    <name evidence="5" type="ORF">M3202_18250</name>
</gene>
<evidence type="ECO:0000313" key="5">
    <source>
        <dbReference type="EMBL" id="MCM3715996.1"/>
    </source>
</evidence>
<dbReference type="Proteomes" id="UP001139179">
    <property type="component" value="Unassembled WGS sequence"/>
</dbReference>
<feature type="compositionally biased region" description="Basic and acidic residues" evidence="2">
    <location>
        <begin position="464"/>
        <end position="483"/>
    </location>
</feature>
<evidence type="ECO:0000256" key="1">
    <source>
        <dbReference type="ARBA" id="ARBA00093462"/>
    </source>
</evidence>
<protein>
    <submittedName>
        <fullName evidence="5">Replication initiation and membrane attachment family protein</fullName>
    </submittedName>
</protein>
<dbReference type="AlphaFoldDB" id="A0A9X2DSQ3"/>
<feature type="compositionally biased region" description="Basic and acidic residues" evidence="2">
    <location>
        <begin position="426"/>
        <end position="447"/>
    </location>
</feature>
<evidence type="ECO:0000259" key="3">
    <source>
        <dbReference type="Pfam" id="PF07261"/>
    </source>
</evidence>
<keyword evidence="6" id="KW-1185">Reference proteome</keyword>
<feature type="region of interest" description="Disordered" evidence="2">
    <location>
        <begin position="402"/>
        <end position="483"/>
    </location>
</feature>
<evidence type="ECO:0000256" key="2">
    <source>
        <dbReference type="SAM" id="MobiDB-lite"/>
    </source>
</evidence>
<name>A0A9X2DSQ3_9BACI</name>
<proteinExistence type="inferred from homology"/>
<comment type="similarity">
    <text evidence="1">Belongs to the DnaB/DnaD family.</text>
</comment>
<dbReference type="InterPro" id="IPR006343">
    <property type="entry name" value="DnaB/C_C"/>
</dbReference>
<dbReference type="Pfam" id="PF07261">
    <property type="entry name" value="DnaB_2"/>
    <property type="match status" value="1"/>
</dbReference>